<evidence type="ECO:0008006" key="3">
    <source>
        <dbReference type="Google" id="ProtNLM"/>
    </source>
</evidence>
<evidence type="ECO:0000313" key="2">
    <source>
        <dbReference type="Proteomes" id="UP000198546"/>
    </source>
</evidence>
<dbReference type="Proteomes" id="UP000198546">
    <property type="component" value="Chromosome i"/>
</dbReference>
<name>A0A1G6UK86_9ACTN</name>
<dbReference type="EMBL" id="LT629688">
    <property type="protein sequence ID" value="SDD41743.1"/>
    <property type="molecule type" value="Genomic_DNA"/>
</dbReference>
<evidence type="ECO:0000313" key="1">
    <source>
        <dbReference type="EMBL" id="SDD41743.1"/>
    </source>
</evidence>
<dbReference type="AlphaFoldDB" id="A0A1G6UK86"/>
<reference evidence="1 2" key="1">
    <citation type="submission" date="2016-10" db="EMBL/GenBank/DDBJ databases">
        <authorList>
            <person name="de Groot N.N."/>
        </authorList>
    </citation>
    <scope>NUCLEOTIDE SEQUENCE [LARGE SCALE GENOMIC DNA]</scope>
    <source>
        <strain evidence="1 2">MON 2.2</strain>
    </source>
</reference>
<accession>A0A1G6UK86</accession>
<proteinExistence type="predicted"/>
<gene>
    <name evidence="1" type="ORF">SAMN04489747_0906</name>
</gene>
<keyword evidence="2" id="KW-1185">Reference proteome</keyword>
<dbReference type="STRING" id="675864.SAMN04489747_0906"/>
<organism evidence="1 2">
    <name type="scientific">Auraticoccus monumenti</name>
    <dbReference type="NCBI Taxonomy" id="675864"/>
    <lineage>
        <taxon>Bacteria</taxon>
        <taxon>Bacillati</taxon>
        <taxon>Actinomycetota</taxon>
        <taxon>Actinomycetes</taxon>
        <taxon>Propionibacteriales</taxon>
        <taxon>Propionibacteriaceae</taxon>
        <taxon>Auraticoccus</taxon>
    </lineage>
</organism>
<protein>
    <recommendedName>
        <fullName evidence="3">Helix-turn-helix domain-containing protein</fullName>
    </recommendedName>
</protein>
<sequence>MTVRWVTVPVAARVLRCPERTIRRLVQDQRVTSRRPSPRRTYVELEEVRRLVRPSVVEVSIAHLTGRR</sequence>